<evidence type="ECO:0000256" key="2">
    <source>
        <dbReference type="ARBA" id="ARBA00022649"/>
    </source>
</evidence>
<keyword evidence="7" id="KW-1185">Reference proteome</keyword>
<dbReference type="Pfam" id="PF01934">
    <property type="entry name" value="HepT-like"/>
    <property type="match status" value="1"/>
</dbReference>
<evidence type="ECO:0000256" key="4">
    <source>
        <dbReference type="ARBA" id="ARBA00022741"/>
    </source>
</evidence>
<proteinExistence type="predicted"/>
<keyword evidence="5" id="KW-0378">Hydrolase</keyword>
<evidence type="ECO:0000256" key="1">
    <source>
        <dbReference type="ARBA" id="ARBA00022553"/>
    </source>
</evidence>
<dbReference type="RefSeq" id="WP_147813327.1">
    <property type="nucleotide sequence ID" value="NZ_BPQG01000070.1"/>
</dbReference>
<sequence length="81" mass="9048">MKRSAIARLTDILTMSDAAADIVAGRTFADYRMDLVMRLAVERRVEIVSEASRHVPPDAKTRFPAVPWSEIAAVGNKLRHE</sequence>
<reference evidence="6 7" key="1">
    <citation type="journal article" date="2021" name="Front. Microbiol.">
        <title>Comprehensive Comparative Genomics and Phenotyping of Methylobacterium Species.</title>
        <authorList>
            <person name="Alessa O."/>
            <person name="Ogura Y."/>
            <person name="Fujitani Y."/>
            <person name="Takami H."/>
            <person name="Hayashi T."/>
            <person name="Sahin N."/>
            <person name="Tani A."/>
        </authorList>
    </citation>
    <scope>NUCLEOTIDE SEQUENCE [LARGE SCALE GENOMIC DNA]</scope>
    <source>
        <strain evidence="6 7">DSM 23679</strain>
    </source>
</reference>
<keyword evidence="4" id="KW-0547">Nucleotide-binding</keyword>
<evidence type="ECO:0000313" key="7">
    <source>
        <dbReference type="Proteomes" id="UP001055117"/>
    </source>
</evidence>
<name>A0ABQ4QN74_9HYPH</name>
<accession>A0ABQ4QN74</accession>
<dbReference type="InterPro" id="IPR051813">
    <property type="entry name" value="HepT_RNase_toxin"/>
</dbReference>
<dbReference type="Proteomes" id="UP001055117">
    <property type="component" value="Unassembled WGS sequence"/>
</dbReference>
<comment type="caution">
    <text evidence="6">The sequence shown here is derived from an EMBL/GenBank/DDBJ whole genome shotgun (WGS) entry which is preliminary data.</text>
</comment>
<dbReference type="PANTHER" id="PTHR34139:SF1">
    <property type="entry name" value="RNASE MJ1380-RELATED"/>
    <property type="match status" value="1"/>
</dbReference>
<evidence type="ECO:0000256" key="5">
    <source>
        <dbReference type="ARBA" id="ARBA00022801"/>
    </source>
</evidence>
<keyword evidence="3" id="KW-0540">Nuclease</keyword>
<dbReference type="PANTHER" id="PTHR34139">
    <property type="entry name" value="UPF0331 PROTEIN MJ0127"/>
    <property type="match status" value="1"/>
</dbReference>
<dbReference type="EMBL" id="BPQG01000070">
    <property type="protein sequence ID" value="GJD46240.1"/>
    <property type="molecule type" value="Genomic_DNA"/>
</dbReference>
<gene>
    <name evidence="6" type="ORF">AFCDBAGC_4120</name>
</gene>
<keyword evidence="1" id="KW-0597">Phosphoprotein</keyword>
<protein>
    <recommendedName>
        <fullName evidence="8">DUF86 domain-containing protein</fullName>
    </recommendedName>
</protein>
<evidence type="ECO:0008006" key="8">
    <source>
        <dbReference type="Google" id="ProtNLM"/>
    </source>
</evidence>
<dbReference type="InterPro" id="IPR008201">
    <property type="entry name" value="HepT-like"/>
</dbReference>
<organism evidence="6 7">
    <name type="scientific">Methylobacterium cerastii</name>
    <dbReference type="NCBI Taxonomy" id="932741"/>
    <lineage>
        <taxon>Bacteria</taxon>
        <taxon>Pseudomonadati</taxon>
        <taxon>Pseudomonadota</taxon>
        <taxon>Alphaproteobacteria</taxon>
        <taxon>Hyphomicrobiales</taxon>
        <taxon>Methylobacteriaceae</taxon>
        <taxon>Methylobacterium</taxon>
    </lineage>
</organism>
<evidence type="ECO:0000313" key="6">
    <source>
        <dbReference type="EMBL" id="GJD46240.1"/>
    </source>
</evidence>
<evidence type="ECO:0000256" key="3">
    <source>
        <dbReference type="ARBA" id="ARBA00022722"/>
    </source>
</evidence>
<keyword evidence="2" id="KW-1277">Toxin-antitoxin system</keyword>